<dbReference type="SMART" id="SM00342">
    <property type="entry name" value="HTH_ARAC"/>
    <property type="match status" value="1"/>
</dbReference>
<sequence length="293" mass="34558">MKNETNYSPKRNSDRHAYLDIILRKGMGYGWRYQENWHEEMQFYYVVSGQGRIRCESDVFDLHTGETLLINCNELHVIESLCEQLTFYSIRIDLAAMFQDMPDLRQAAYVEPLMQQRIVFNRCINENEPITPLLRRLIHEHRARLSGFELSMKSDMLQILLILIRSHIQQVYTKKRLGLKLNNLNQLKSAFSYLNDHYEEAITVHHLAARAHMSEAHFCRTFKRLYGRSAIAHMNELRVNKAEELLRTTPLTITEIAFSVGFNDANYFSRVFKKLRGRSPQQTRSLKESNVKR</sequence>
<dbReference type="InterPro" id="IPR018062">
    <property type="entry name" value="HTH_AraC-typ_CS"/>
</dbReference>
<keyword evidence="2" id="KW-0238">DNA-binding</keyword>
<dbReference type="PROSITE" id="PS00041">
    <property type="entry name" value="HTH_ARAC_FAMILY_1"/>
    <property type="match status" value="1"/>
</dbReference>
<dbReference type="Proteomes" id="UP000198752">
    <property type="component" value="Unassembled WGS sequence"/>
</dbReference>
<dbReference type="InterPro" id="IPR037923">
    <property type="entry name" value="HTH-like"/>
</dbReference>
<dbReference type="PANTHER" id="PTHR43280:SF28">
    <property type="entry name" value="HTH-TYPE TRANSCRIPTIONAL ACTIVATOR RHAS"/>
    <property type="match status" value="1"/>
</dbReference>
<evidence type="ECO:0000256" key="1">
    <source>
        <dbReference type="ARBA" id="ARBA00023015"/>
    </source>
</evidence>
<evidence type="ECO:0000259" key="4">
    <source>
        <dbReference type="PROSITE" id="PS01124"/>
    </source>
</evidence>
<proteinExistence type="predicted"/>
<keyword evidence="1" id="KW-0805">Transcription regulation</keyword>
<dbReference type="GO" id="GO:0043565">
    <property type="term" value="F:sequence-specific DNA binding"/>
    <property type="evidence" value="ECO:0007669"/>
    <property type="project" value="InterPro"/>
</dbReference>
<dbReference type="EMBL" id="FOOY01000005">
    <property type="protein sequence ID" value="SFG16243.1"/>
    <property type="molecule type" value="Genomic_DNA"/>
</dbReference>
<evidence type="ECO:0000313" key="6">
    <source>
        <dbReference type="Proteomes" id="UP000198752"/>
    </source>
</evidence>
<gene>
    <name evidence="5" type="ORF">SAMN02982927_00846</name>
</gene>
<dbReference type="Gene3D" id="2.60.120.10">
    <property type="entry name" value="Jelly Rolls"/>
    <property type="match status" value="1"/>
</dbReference>
<dbReference type="GO" id="GO:0003700">
    <property type="term" value="F:DNA-binding transcription factor activity"/>
    <property type="evidence" value="ECO:0007669"/>
    <property type="project" value="InterPro"/>
</dbReference>
<feature type="domain" description="HTH araC/xylS-type" evidence="4">
    <location>
        <begin position="188"/>
        <end position="286"/>
    </location>
</feature>
<dbReference type="PRINTS" id="PR00032">
    <property type="entry name" value="HTHARAC"/>
</dbReference>
<name>A0A1I2PLF0_9BACL</name>
<organism evidence="5 6">
    <name type="scientific">Sporolactobacillus nakayamae</name>
    <dbReference type="NCBI Taxonomy" id="269670"/>
    <lineage>
        <taxon>Bacteria</taxon>
        <taxon>Bacillati</taxon>
        <taxon>Bacillota</taxon>
        <taxon>Bacilli</taxon>
        <taxon>Bacillales</taxon>
        <taxon>Sporolactobacillaceae</taxon>
        <taxon>Sporolactobacillus</taxon>
    </lineage>
</organism>
<dbReference type="PANTHER" id="PTHR43280">
    <property type="entry name" value="ARAC-FAMILY TRANSCRIPTIONAL REGULATOR"/>
    <property type="match status" value="1"/>
</dbReference>
<dbReference type="STRING" id="269670.SAMN02982927_00846"/>
<dbReference type="SUPFAM" id="SSF51215">
    <property type="entry name" value="Regulatory protein AraC"/>
    <property type="match status" value="1"/>
</dbReference>
<evidence type="ECO:0000256" key="3">
    <source>
        <dbReference type="ARBA" id="ARBA00023163"/>
    </source>
</evidence>
<dbReference type="RefSeq" id="WP_093670388.1">
    <property type="nucleotide sequence ID" value="NZ_FOOY01000005.1"/>
</dbReference>
<protein>
    <submittedName>
        <fullName evidence="5">Transcriptional regulator, AraC family</fullName>
    </submittedName>
</protein>
<dbReference type="InterPro" id="IPR014710">
    <property type="entry name" value="RmlC-like_jellyroll"/>
</dbReference>
<reference evidence="6" key="1">
    <citation type="submission" date="2016-10" db="EMBL/GenBank/DDBJ databases">
        <authorList>
            <person name="Varghese N."/>
            <person name="Submissions S."/>
        </authorList>
    </citation>
    <scope>NUCLEOTIDE SEQUENCE [LARGE SCALE GENOMIC DNA]</scope>
    <source>
        <strain evidence="6">ATCC 700379</strain>
    </source>
</reference>
<accession>A0A1I2PLF0</accession>
<dbReference type="InterPro" id="IPR009057">
    <property type="entry name" value="Homeodomain-like_sf"/>
</dbReference>
<dbReference type="Pfam" id="PF02311">
    <property type="entry name" value="AraC_binding"/>
    <property type="match status" value="1"/>
</dbReference>
<dbReference type="InterPro" id="IPR018060">
    <property type="entry name" value="HTH_AraC"/>
</dbReference>
<dbReference type="Pfam" id="PF12833">
    <property type="entry name" value="HTH_18"/>
    <property type="match status" value="1"/>
</dbReference>
<dbReference type="SUPFAM" id="SSF46689">
    <property type="entry name" value="Homeodomain-like"/>
    <property type="match status" value="2"/>
</dbReference>
<dbReference type="Gene3D" id="1.10.10.60">
    <property type="entry name" value="Homeodomain-like"/>
    <property type="match status" value="2"/>
</dbReference>
<dbReference type="InterPro" id="IPR020449">
    <property type="entry name" value="Tscrpt_reg_AraC-type_HTH"/>
</dbReference>
<keyword evidence="6" id="KW-1185">Reference proteome</keyword>
<dbReference type="InterPro" id="IPR003313">
    <property type="entry name" value="AraC-bd"/>
</dbReference>
<dbReference type="AlphaFoldDB" id="A0A1I2PLF0"/>
<dbReference type="PROSITE" id="PS01124">
    <property type="entry name" value="HTH_ARAC_FAMILY_2"/>
    <property type="match status" value="1"/>
</dbReference>
<evidence type="ECO:0000313" key="5">
    <source>
        <dbReference type="EMBL" id="SFG16243.1"/>
    </source>
</evidence>
<keyword evidence="3" id="KW-0804">Transcription</keyword>
<dbReference type="OrthoDB" id="9799319at2"/>
<evidence type="ECO:0000256" key="2">
    <source>
        <dbReference type="ARBA" id="ARBA00023125"/>
    </source>
</evidence>